<keyword evidence="3" id="KW-0274">FAD</keyword>
<dbReference type="Pfam" id="PF01494">
    <property type="entry name" value="FAD_binding_3"/>
    <property type="match status" value="2"/>
</dbReference>
<keyword evidence="2" id="KW-0285">Flavoprotein</keyword>
<dbReference type="Proteomes" id="UP001194696">
    <property type="component" value="Unassembled WGS sequence"/>
</dbReference>
<evidence type="ECO:0000256" key="2">
    <source>
        <dbReference type="ARBA" id="ARBA00022630"/>
    </source>
</evidence>
<dbReference type="InterPro" id="IPR036188">
    <property type="entry name" value="FAD/NAD-bd_sf"/>
</dbReference>
<feature type="domain" description="FAD-binding" evidence="6">
    <location>
        <begin position="9"/>
        <end position="329"/>
    </location>
</feature>
<dbReference type="InterPro" id="IPR050562">
    <property type="entry name" value="FAD_mOase_fung"/>
</dbReference>
<dbReference type="SUPFAM" id="SSF51905">
    <property type="entry name" value="FAD/NAD(P)-binding domain"/>
    <property type="match status" value="2"/>
</dbReference>
<dbReference type="Gene3D" id="3.50.50.60">
    <property type="entry name" value="FAD/NAD(P)-binding domain"/>
    <property type="match status" value="3"/>
</dbReference>
<feature type="domain" description="FAD-binding" evidence="6">
    <location>
        <begin position="590"/>
        <end position="668"/>
    </location>
</feature>
<keyword evidence="8" id="KW-1185">Reference proteome</keyword>
<evidence type="ECO:0000259" key="6">
    <source>
        <dbReference type="Pfam" id="PF01494"/>
    </source>
</evidence>
<gene>
    <name evidence="7" type="ORF">BGZ96_007496</name>
</gene>
<evidence type="ECO:0000256" key="1">
    <source>
        <dbReference type="ARBA" id="ARBA00007992"/>
    </source>
</evidence>
<keyword evidence="5" id="KW-1133">Transmembrane helix</keyword>
<evidence type="ECO:0000256" key="5">
    <source>
        <dbReference type="SAM" id="Phobius"/>
    </source>
</evidence>
<evidence type="ECO:0000256" key="4">
    <source>
        <dbReference type="ARBA" id="ARBA00023002"/>
    </source>
</evidence>
<keyword evidence="4" id="KW-0560">Oxidoreductase</keyword>
<evidence type="ECO:0000256" key="3">
    <source>
        <dbReference type="ARBA" id="ARBA00022827"/>
    </source>
</evidence>
<proteinExistence type="inferred from homology"/>
<comment type="similarity">
    <text evidence="1">Belongs to the paxM FAD-dependent monooxygenase family.</text>
</comment>
<dbReference type="EMBL" id="JAAAIM010000389">
    <property type="protein sequence ID" value="KAG0288740.1"/>
    <property type="molecule type" value="Genomic_DNA"/>
</dbReference>
<dbReference type="PANTHER" id="PTHR47356">
    <property type="entry name" value="FAD-DEPENDENT MONOOXYGENASE ASQG-RELATED"/>
    <property type="match status" value="1"/>
</dbReference>
<keyword evidence="5" id="KW-0472">Membrane</keyword>
<sequence length="751" mass="85360">MSIGPTLLPVFQQFGIYDDILSIGKYMDFTETFKKTLEPYRATDYRPIDEFTGYGQYIVARPKYYDIMLKQIPPHKIHFGKRVLSTSKGDNDKVVIHLNNNETFEGDILIGADGAYSAVRQGMYEQSKSEGTLPKSDQEELPFSCTCLVGQTKVLDAEEFPIINEPHCRFRLVLGDDKPYSITLCFMVIHHLPKNTTEAATEQRFRNSESSEWGAYPVETMCEETKGFPIELSDGKKRTMGDLYGLTPKELISKVMLEEKVFDTWYSGRTVLLGDACHKLNPSGGHGAVKAMHDAIALANLLYAMPTKTSDVITRIFEKYHKERHPAVVESFNNSQAFSKFIDRGIMGYLFLYFVTHMPFWLWRLVLSKTGRFRPQVGFIDAVPLKGTVLPVPSLSELKLGIYEEFISLGKYLTHIPSFKESNEVLYPKRATDFRPIEEFTGYGQYIIARPKLYELLYRQVPPHKIHLGKRVLNISEKENRVTVHLYNNEAFEGDNHRRRRWSLQCGPSTDWSFFTTTQNTLEWSVVHQLDKTTSKAALEQRFRNSENCGEWGAIPALTTCDETKGSPIPLNGEMKTMGDIYDLTSKELISKVMLEEKVFNTWHSGRTVLLGDACHKLNPSGGHGAVTALHDAIALANLLYAMPTTTSQDITHIFEEYQKERLPAVMASYKISQVVAKVSDRGIIGRLVLYLITHIPMWLWRIALAQTIKFRPQVGFIEAVGLMGSVTPVVSPSEQKARAEFERRRRAVPL</sequence>
<dbReference type="PANTHER" id="PTHR47356:SF2">
    <property type="entry name" value="FAD-BINDING DOMAIN-CONTAINING PROTEIN-RELATED"/>
    <property type="match status" value="1"/>
</dbReference>
<feature type="transmembrane region" description="Helical" evidence="5">
    <location>
        <begin position="346"/>
        <end position="366"/>
    </location>
</feature>
<accession>A0ABQ7K0B1</accession>
<keyword evidence="5" id="KW-0812">Transmembrane</keyword>
<protein>
    <recommendedName>
        <fullName evidence="6">FAD-binding domain-containing protein</fullName>
    </recommendedName>
</protein>
<organism evidence="7 8">
    <name type="scientific">Linnemannia gamsii</name>
    <dbReference type="NCBI Taxonomy" id="64522"/>
    <lineage>
        <taxon>Eukaryota</taxon>
        <taxon>Fungi</taxon>
        <taxon>Fungi incertae sedis</taxon>
        <taxon>Mucoromycota</taxon>
        <taxon>Mortierellomycotina</taxon>
        <taxon>Mortierellomycetes</taxon>
        <taxon>Mortierellales</taxon>
        <taxon>Mortierellaceae</taxon>
        <taxon>Linnemannia</taxon>
    </lineage>
</organism>
<evidence type="ECO:0000313" key="7">
    <source>
        <dbReference type="EMBL" id="KAG0288740.1"/>
    </source>
</evidence>
<comment type="caution">
    <text evidence="7">The sequence shown here is derived from an EMBL/GenBank/DDBJ whole genome shotgun (WGS) entry which is preliminary data.</text>
</comment>
<name>A0ABQ7K0B1_9FUNG</name>
<dbReference type="PRINTS" id="PR00420">
    <property type="entry name" value="RNGMNOXGNASE"/>
</dbReference>
<reference evidence="7 8" key="1">
    <citation type="journal article" date="2020" name="Fungal Divers.">
        <title>Resolving the Mortierellaceae phylogeny through synthesis of multi-gene phylogenetics and phylogenomics.</title>
        <authorList>
            <person name="Vandepol N."/>
            <person name="Liber J."/>
            <person name="Desiro A."/>
            <person name="Na H."/>
            <person name="Kennedy M."/>
            <person name="Barry K."/>
            <person name="Grigoriev I.V."/>
            <person name="Miller A.N."/>
            <person name="O'Donnell K."/>
            <person name="Stajich J.E."/>
            <person name="Bonito G."/>
        </authorList>
    </citation>
    <scope>NUCLEOTIDE SEQUENCE [LARGE SCALE GENOMIC DNA]</scope>
    <source>
        <strain evidence="7 8">AD045</strain>
    </source>
</reference>
<evidence type="ECO:0000313" key="8">
    <source>
        <dbReference type="Proteomes" id="UP001194696"/>
    </source>
</evidence>
<dbReference type="InterPro" id="IPR002938">
    <property type="entry name" value="FAD-bd"/>
</dbReference>